<accession>A0A379LKW5</accession>
<dbReference type="AlphaFoldDB" id="A0A379LKW5"/>
<dbReference type="EMBL" id="UGVC01000005">
    <property type="protein sequence ID" value="SUD98840.1"/>
    <property type="molecule type" value="Genomic_DNA"/>
</dbReference>
<dbReference type="RefSeq" id="WP_028859989.1">
    <property type="nucleotide sequence ID" value="NZ_CAJHAQ010000001.1"/>
</dbReference>
<keyword evidence="3" id="KW-1185">Reference proteome</keyword>
<protein>
    <submittedName>
        <fullName evidence="1">Uncharacterized protein</fullName>
    </submittedName>
</protein>
<proteinExistence type="predicted"/>
<name>A0A379LKW5_9GAMM</name>
<dbReference type="EMBL" id="UGVC01000001">
    <property type="protein sequence ID" value="SUD90755.1"/>
    <property type="molecule type" value="Genomic_DNA"/>
</dbReference>
<reference evidence="1 3" key="1">
    <citation type="submission" date="2018-06" db="EMBL/GenBank/DDBJ databases">
        <authorList>
            <consortium name="Pathogen Informatics"/>
            <person name="Doyle S."/>
        </authorList>
    </citation>
    <scope>NUCLEOTIDE SEQUENCE [LARGE SCALE GENOMIC DNA]</scope>
    <source>
        <strain evidence="1 3">NCTC10526</strain>
    </source>
</reference>
<evidence type="ECO:0000313" key="1">
    <source>
        <dbReference type="EMBL" id="SUD90755.1"/>
    </source>
</evidence>
<dbReference type="Proteomes" id="UP000254123">
    <property type="component" value="Unassembled WGS sequence"/>
</dbReference>
<evidence type="ECO:0000313" key="3">
    <source>
        <dbReference type="Proteomes" id="UP000254123"/>
    </source>
</evidence>
<gene>
    <name evidence="1" type="ORF">NCTC10526_01098</name>
    <name evidence="2" type="ORF">NCTC10526_02823</name>
</gene>
<organism evidence="1 3">
    <name type="scientific">Psychrobacter phenylpyruvicus</name>
    <dbReference type="NCBI Taxonomy" id="29432"/>
    <lineage>
        <taxon>Bacteria</taxon>
        <taxon>Pseudomonadati</taxon>
        <taxon>Pseudomonadota</taxon>
        <taxon>Gammaproteobacteria</taxon>
        <taxon>Moraxellales</taxon>
        <taxon>Moraxellaceae</taxon>
        <taxon>Psychrobacter</taxon>
    </lineage>
</organism>
<sequence>MPHKFPDQQTAGVGVDANIDARVFTHDGRTHIIEELKDIRKNTKTASKRKLIELYNTWNR</sequence>
<evidence type="ECO:0000313" key="2">
    <source>
        <dbReference type="EMBL" id="SUD98840.1"/>
    </source>
</evidence>